<sequence>MTSVMILRQLPQLFRYADVEKFTGNANVFLTRALAKGFVERVARGVYLNAMRDGKPAIEEVACFLRTPSYISCEWALNRHGVIIQAPFVCTVLTLDTAVGQLRNIEFGGVTIEFSRIASRLFNGFETRDGFNLALPEKALLDTIHLRKHIPFPDELNLEHINKETLMQMAVPFPAVVKKRLEEIFPKD</sequence>
<dbReference type="Pfam" id="PF13338">
    <property type="entry name" value="AbiEi_4"/>
    <property type="match status" value="1"/>
</dbReference>
<accession>A0A0W8FPW1</accession>
<comment type="caution">
    <text evidence="2">The sequence shown here is derived from an EMBL/GenBank/DDBJ whole genome shotgun (WGS) entry which is preliminary data.</text>
</comment>
<dbReference type="AlphaFoldDB" id="A0A0W8FPW1"/>
<feature type="domain" description="AbiEi antitoxin N-terminal" evidence="1">
    <location>
        <begin position="7"/>
        <end position="49"/>
    </location>
</feature>
<gene>
    <name evidence="2" type="ORF">ASZ90_007244</name>
</gene>
<evidence type="ECO:0000313" key="2">
    <source>
        <dbReference type="EMBL" id="KUG22959.1"/>
    </source>
</evidence>
<dbReference type="InterPro" id="IPR025159">
    <property type="entry name" value="AbiEi_N"/>
</dbReference>
<evidence type="ECO:0000259" key="1">
    <source>
        <dbReference type="Pfam" id="PF13338"/>
    </source>
</evidence>
<protein>
    <recommendedName>
        <fullName evidence="1">AbiEi antitoxin N-terminal domain-containing protein</fullName>
    </recommendedName>
</protein>
<organism evidence="2">
    <name type="scientific">hydrocarbon metagenome</name>
    <dbReference type="NCBI Taxonomy" id="938273"/>
    <lineage>
        <taxon>unclassified sequences</taxon>
        <taxon>metagenomes</taxon>
        <taxon>ecological metagenomes</taxon>
    </lineage>
</organism>
<reference evidence="2" key="1">
    <citation type="journal article" date="2015" name="Proc. Natl. Acad. Sci. U.S.A.">
        <title>Networks of energetic and metabolic interactions define dynamics in microbial communities.</title>
        <authorList>
            <person name="Embree M."/>
            <person name="Liu J.K."/>
            <person name="Al-Bassam M.M."/>
            <person name="Zengler K."/>
        </authorList>
    </citation>
    <scope>NUCLEOTIDE SEQUENCE</scope>
</reference>
<name>A0A0W8FPW1_9ZZZZ</name>
<proteinExistence type="predicted"/>
<dbReference type="EMBL" id="LNQE01000929">
    <property type="protein sequence ID" value="KUG22959.1"/>
    <property type="molecule type" value="Genomic_DNA"/>
</dbReference>